<reference evidence="1 2" key="1">
    <citation type="submission" date="2023-01" db="EMBL/GenBank/DDBJ databases">
        <title>Analysis of 21 Apiospora genomes using comparative genomics revels a genus with tremendous synthesis potential of carbohydrate active enzymes and secondary metabolites.</title>
        <authorList>
            <person name="Sorensen T."/>
        </authorList>
    </citation>
    <scope>NUCLEOTIDE SEQUENCE [LARGE SCALE GENOMIC DNA]</scope>
    <source>
        <strain evidence="1 2">CBS 83171</strain>
    </source>
</reference>
<proteinExistence type="predicted"/>
<organism evidence="1 2">
    <name type="scientific">Apiospora saccharicola</name>
    <dbReference type="NCBI Taxonomy" id="335842"/>
    <lineage>
        <taxon>Eukaryota</taxon>
        <taxon>Fungi</taxon>
        <taxon>Dikarya</taxon>
        <taxon>Ascomycota</taxon>
        <taxon>Pezizomycotina</taxon>
        <taxon>Sordariomycetes</taxon>
        <taxon>Xylariomycetidae</taxon>
        <taxon>Amphisphaeriales</taxon>
        <taxon>Apiosporaceae</taxon>
        <taxon>Apiospora</taxon>
    </lineage>
</organism>
<sequence length="197" mass="22579">MCMSLMTHCSRSSFHPHNQVGTGTTLPTHCTSHKWPNNISVSSAPDVRGPWTPPQLVVNPGTNPAPWPAWSKKSPTSQIMLAVEDNKIFTADQWNASTYDLVKTMPWNTSDYSDHWTEDPFLWRDKRGHWHILCHWIIDIAMHGVKYPPSRRAPVLPESDRKLDVQAAGGIQHDRPLHRRRHHRLLPARTTQAVLQR</sequence>
<dbReference type="Proteomes" id="UP001446871">
    <property type="component" value="Unassembled WGS sequence"/>
</dbReference>
<evidence type="ECO:0000313" key="2">
    <source>
        <dbReference type="Proteomes" id="UP001446871"/>
    </source>
</evidence>
<evidence type="ECO:0000313" key="1">
    <source>
        <dbReference type="EMBL" id="KAK8081235.1"/>
    </source>
</evidence>
<name>A0ABR1WCJ0_9PEZI</name>
<dbReference type="EMBL" id="JAQQWM010000001">
    <property type="protein sequence ID" value="KAK8081235.1"/>
    <property type="molecule type" value="Genomic_DNA"/>
</dbReference>
<keyword evidence="2" id="KW-1185">Reference proteome</keyword>
<accession>A0ABR1WCJ0</accession>
<gene>
    <name evidence="1" type="ORF">PG996_000016</name>
</gene>
<protein>
    <submittedName>
        <fullName evidence="1">Uncharacterized protein</fullName>
    </submittedName>
</protein>
<comment type="caution">
    <text evidence="1">The sequence shown here is derived from an EMBL/GenBank/DDBJ whole genome shotgun (WGS) entry which is preliminary data.</text>
</comment>